<dbReference type="Pfam" id="PF03772">
    <property type="entry name" value="Competence"/>
    <property type="match status" value="1"/>
</dbReference>
<dbReference type="GO" id="GO:0005886">
    <property type="term" value="C:plasma membrane"/>
    <property type="evidence" value="ECO:0007669"/>
    <property type="project" value="UniProtKB-SubCell"/>
</dbReference>
<dbReference type="PANTHER" id="PTHR30619">
    <property type="entry name" value="DNA INTERNALIZATION/COMPETENCE PROTEIN COMEC/REC2"/>
    <property type="match status" value="1"/>
</dbReference>
<dbReference type="SUPFAM" id="SSF56281">
    <property type="entry name" value="Metallo-hydrolase/oxidoreductase"/>
    <property type="match status" value="1"/>
</dbReference>
<feature type="transmembrane region" description="Helical" evidence="6">
    <location>
        <begin position="395"/>
        <end position="414"/>
    </location>
</feature>
<dbReference type="Pfam" id="PF00753">
    <property type="entry name" value="Lactamase_B"/>
    <property type="match status" value="1"/>
</dbReference>
<dbReference type="InterPro" id="IPR035681">
    <property type="entry name" value="ComA-like_MBL"/>
</dbReference>
<keyword evidence="2" id="KW-1003">Cell membrane</keyword>
<feature type="transmembrane region" description="Helical" evidence="6">
    <location>
        <begin position="362"/>
        <end position="383"/>
    </location>
</feature>
<dbReference type="InterPro" id="IPR004477">
    <property type="entry name" value="ComEC_N"/>
</dbReference>
<organism evidence="8">
    <name type="scientific">uncultured Solirubrobacteraceae bacterium</name>
    <dbReference type="NCBI Taxonomy" id="1162706"/>
    <lineage>
        <taxon>Bacteria</taxon>
        <taxon>Bacillati</taxon>
        <taxon>Actinomycetota</taxon>
        <taxon>Thermoleophilia</taxon>
        <taxon>Solirubrobacterales</taxon>
        <taxon>Solirubrobacteraceae</taxon>
        <taxon>environmental samples</taxon>
    </lineage>
</organism>
<sequence length="802" mass="82655">MTACRPLERVGGLLQGLSWSRLQSAREAAAAHPRHLVLAALVAGLLSGPHQAGVAAAVAAGVTGLAANARTATLAVAALVAGMAWTAERTAALEDSVLARAAGTEVTLLVAALEAPRPRPAGGVTFRARVMDGAARGEVGVVRLRATPSSTGDDAAAQGAHRSAALVTGSVLKVSGRMEALAEWEQHQRFRGARAAIVAREWWPAAQRRAGAAGVLDAARDRSREGLSQGIAAPEAALLRGMVLGEDDAVAAATRADFRNSGLAHLLAVSGQNVMLLAMLAMALATVAGASLRTRLAFALVLVIAYVPLAGGGPSIQRAGIMGAAGLVAAVAGRLGDRWYALLLAAALTLATNPLAARDVGWQLSFAAVIGLLAAAAPATRVLVRLGLPRPIAEVSAVTSVATVATAPLLVLHFGELSTVSLPANLLAAPAVAPVMWLGMLAAGVAQLDPVLALPLSWCSGHLVAYIEWVAHVFAALPHSVVELSVGETLMPLAGATVVAGLLAGPARRYVRSLPGVRADRPGKAPRWFLAAGALATVVVAFLALKAGEAAPAIADDELVVSFLDVGQGDATLLQTRRAAILFDTGPPDGPVLERLREAGVERLDALVLTHAQADHEGAAPAVIEHLRPRMVLNGGHGWPTAVQRVLPAGAAPTGVRVVPAHSGQTVSLDGIALTTLWPPPVARPDVTRDPNETALVTHVRHGHFDLLLPADAESGVLRRLDLPRVEALKVSHHGSEDAGLPEVLTRLRPEVAAIEVGRGNSYGHPAPSTLAALRVVPQVARTDRDGTVRVRVRGGRMELER</sequence>
<evidence type="ECO:0000256" key="2">
    <source>
        <dbReference type="ARBA" id="ARBA00022475"/>
    </source>
</evidence>
<dbReference type="Gene3D" id="3.60.15.10">
    <property type="entry name" value="Ribonuclease Z/Hydroxyacylglutathione hydrolase-like"/>
    <property type="match status" value="1"/>
</dbReference>
<reference evidence="8" key="1">
    <citation type="submission" date="2020-02" db="EMBL/GenBank/DDBJ databases">
        <authorList>
            <person name="Meier V. D."/>
        </authorList>
    </citation>
    <scope>NUCLEOTIDE SEQUENCE</scope>
    <source>
        <strain evidence="8">AVDCRST_MAG38</strain>
    </source>
</reference>
<dbReference type="SMART" id="SM00849">
    <property type="entry name" value="Lactamase_B"/>
    <property type="match status" value="1"/>
</dbReference>
<dbReference type="PANTHER" id="PTHR30619:SF1">
    <property type="entry name" value="RECOMBINATION PROTEIN 2"/>
    <property type="match status" value="1"/>
</dbReference>
<evidence type="ECO:0000256" key="4">
    <source>
        <dbReference type="ARBA" id="ARBA00022989"/>
    </source>
</evidence>
<proteinExistence type="predicted"/>
<keyword evidence="5 6" id="KW-0472">Membrane</keyword>
<dbReference type="InterPro" id="IPR001279">
    <property type="entry name" value="Metallo-B-lactamas"/>
</dbReference>
<dbReference type="InterPro" id="IPR052159">
    <property type="entry name" value="Competence_DNA_uptake"/>
</dbReference>
<feature type="transmembrane region" description="Helical" evidence="6">
    <location>
        <begin position="263"/>
        <end position="285"/>
    </location>
</feature>
<evidence type="ECO:0000256" key="6">
    <source>
        <dbReference type="SAM" id="Phobius"/>
    </source>
</evidence>
<comment type="subcellular location">
    <subcellularLocation>
        <location evidence="1">Cell membrane</location>
        <topology evidence="1">Multi-pass membrane protein</topology>
    </subcellularLocation>
</comment>
<feature type="transmembrane region" description="Helical" evidence="6">
    <location>
        <begin position="292"/>
        <end position="309"/>
    </location>
</feature>
<feature type="transmembrane region" description="Helical" evidence="6">
    <location>
        <begin position="489"/>
        <end position="507"/>
    </location>
</feature>
<feature type="transmembrane region" description="Helical" evidence="6">
    <location>
        <begin position="339"/>
        <end position="356"/>
    </location>
</feature>
<feature type="transmembrane region" description="Helical" evidence="6">
    <location>
        <begin position="426"/>
        <end position="446"/>
    </location>
</feature>
<evidence type="ECO:0000256" key="3">
    <source>
        <dbReference type="ARBA" id="ARBA00022692"/>
    </source>
</evidence>
<keyword evidence="3 6" id="KW-0812">Transmembrane</keyword>
<dbReference type="CDD" id="cd07731">
    <property type="entry name" value="ComA-like_MBL-fold"/>
    <property type="match status" value="1"/>
</dbReference>
<name>A0A6J4SHZ3_9ACTN</name>
<accession>A0A6J4SHZ3</accession>
<dbReference type="EMBL" id="CADCVJ010000250">
    <property type="protein sequence ID" value="CAA9498992.1"/>
    <property type="molecule type" value="Genomic_DNA"/>
</dbReference>
<feature type="domain" description="Metallo-beta-lactamase" evidence="7">
    <location>
        <begin position="568"/>
        <end position="759"/>
    </location>
</feature>
<dbReference type="InterPro" id="IPR036866">
    <property type="entry name" value="RibonucZ/Hydroxyglut_hydro"/>
</dbReference>
<feature type="transmembrane region" description="Helical" evidence="6">
    <location>
        <begin position="458"/>
        <end position="477"/>
    </location>
</feature>
<evidence type="ECO:0000259" key="7">
    <source>
        <dbReference type="SMART" id="SM00849"/>
    </source>
</evidence>
<evidence type="ECO:0000313" key="8">
    <source>
        <dbReference type="EMBL" id="CAA9498992.1"/>
    </source>
</evidence>
<keyword evidence="4 6" id="KW-1133">Transmembrane helix</keyword>
<protein>
    <submittedName>
        <fullName evidence="8">DNA internalization-related competence protein ComEC/Rec2</fullName>
    </submittedName>
</protein>
<evidence type="ECO:0000256" key="1">
    <source>
        <dbReference type="ARBA" id="ARBA00004651"/>
    </source>
</evidence>
<gene>
    <name evidence="8" type="ORF">AVDCRST_MAG38-3100</name>
</gene>
<feature type="transmembrane region" description="Helical" evidence="6">
    <location>
        <begin position="528"/>
        <end position="545"/>
    </location>
</feature>
<dbReference type="AlphaFoldDB" id="A0A6J4SHZ3"/>
<evidence type="ECO:0000256" key="5">
    <source>
        <dbReference type="ARBA" id="ARBA00023136"/>
    </source>
</evidence>
<dbReference type="NCBIfam" id="TIGR00360">
    <property type="entry name" value="ComEC_N-term"/>
    <property type="match status" value="1"/>
</dbReference>